<feature type="binding site" evidence="9">
    <location>
        <begin position="183"/>
        <end position="188"/>
    </location>
    <ligand>
        <name>ATP</name>
        <dbReference type="ChEBI" id="CHEBI:30616"/>
    </ligand>
</feature>
<organism evidence="12 13">
    <name type="scientific">Ectocarpus siliculosus</name>
    <name type="common">Brown alga</name>
    <name type="synonym">Conferva siliculosa</name>
    <dbReference type="NCBI Taxonomy" id="2880"/>
    <lineage>
        <taxon>Eukaryota</taxon>
        <taxon>Sar</taxon>
        <taxon>Stramenopiles</taxon>
        <taxon>Ochrophyta</taxon>
        <taxon>PX clade</taxon>
        <taxon>Phaeophyceae</taxon>
        <taxon>Ectocarpales</taxon>
        <taxon>Ectocarpaceae</taxon>
        <taxon>Ectocarpus</taxon>
    </lineage>
</organism>
<dbReference type="GO" id="GO:0005634">
    <property type="term" value="C:nucleus"/>
    <property type="evidence" value="ECO:0007669"/>
    <property type="project" value="UniProtKB-SubCell"/>
</dbReference>
<evidence type="ECO:0000256" key="3">
    <source>
        <dbReference type="ARBA" id="ARBA00022741"/>
    </source>
</evidence>
<evidence type="ECO:0000256" key="5">
    <source>
        <dbReference type="ARBA" id="ARBA00022840"/>
    </source>
</evidence>
<dbReference type="Pfam" id="PF00406">
    <property type="entry name" value="ADK"/>
    <property type="match status" value="1"/>
</dbReference>
<keyword evidence="6 9" id="KW-0665">Pyrimidine biosynthesis</keyword>
<dbReference type="InterPro" id="IPR032710">
    <property type="entry name" value="NTF2-like_dom_sf"/>
</dbReference>
<evidence type="ECO:0000313" key="12">
    <source>
        <dbReference type="EMBL" id="CBJ30430.1"/>
    </source>
</evidence>
<feature type="binding site" evidence="9">
    <location>
        <position position="344"/>
    </location>
    <ligand>
        <name>ATP</name>
        <dbReference type="ChEBI" id="CHEBI:30616"/>
    </ligand>
</feature>
<keyword evidence="7 9" id="KW-0539">Nucleus</keyword>
<dbReference type="EMBL" id="FN649742">
    <property type="protein sequence ID" value="CBJ30430.1"/>
    <property type="molecule type" value="Genomic_DNA"/>
</dbReference>
<evidence type="ECO:0000256" key="4">
    <source>
        <dbReference type="ARBA" id="ARBA00022777"/>
    </source>
</evidence>
<dbReference type="InParanoid" id="D7FPH2"/>
<dbReference type="GO" id="GO:0005524">
    <property type="term" value="F:ATP binding"/>
    <property type="evidence" value="ECO:0007669"/>
    <property type="project" value="UniProtKB-KW"/>
</dbReference>
<keyword evidence="5 9" id="KW-0067">ATP-binding</keyword>
<dbReference type="OMA" id="RETRVWE"/>
<dbReference type="Gene3D" id="3.10.450.50">
    <property type="match status" value="1"/>
</dbReference>
<comment type="subunit">
    <text evidence="9">Monomer.</text>
</comment>
<dbReference type="Proteomes" id="UP000002630">
    <property type="component" value="Linkage Group LG17"/>
</dbReference>
<feature type="binding site" evidence="9">
    <location>
        <position position="305"/>
    </location>
    <ligand>
        <name>a ribonucleoside 5'-phosphate</name>
        <dbReference type="ChEBI" id="CHEBI:58043"/>
    </ligand>
</feature>
<dbReference type="GO" id="GO:0036431">
    <property type="term" value="F:dCMP kinase activity"/>
    <property type="evidence" value="ECO:0007669"/>
    <property type="project" value="RHEA"/>
</dbReference>
<feature type="compositionally biased region" description="Low complexity" evidence="10">
    <location>
        <begin position="41"/>
        <end position="60"/>
    </location>
</feature>
<feature type="binding site" evidence="9">
    <location>
        <position position="209"/>
    </location>
    <ligand>
        <name>a ribonucleoside 5'-phosphate</name>
        <dbReference type="ChEBI" id="CHEBI:58043"/>
    </ligand>
</feature>
<dbReference type="GO" id="GO:0004683">
    <property type="term" value="F:calcium/calmodulin-dependent protein kinase activity"/>
    <property type="evidence" value="ECO:0007669"/>
    <property type="project" value="InterPro"/>
</dbReference>
<evidence type="ECO:0000256" key="2">
    <source>
        <dbReference type="ARBA" id="ARBA00022679"/>
    </source>
</evidence>
<feature type="region of interest" description="Disordered" evidence="10">
    <location>
        <begin position="34"/>
        <end position="60"/>
    </location>
</feature>
<dbReference type="AlphaFoldDB" id="D7FPH2"/>
<feature type="binding site" evidence="9">
    <location>
        <begin position="258"/>
        <end position="261"/>
    </location>
    <ligand>
        <name>a ribonucleoside 5'-phosphate</name>
        <dbReference type="ChEBI" id="CHEBI:58043"/>
    </ligand>
</feature>
<accession>D7FPH2</accession>
<keyword evidence="13" id="KW-1185">Reference proteome</keyword>
<feature type="binding site" evidence="9">
    <location>
        <position position="316"/>
    </location>
    <ligand>
        <name>a ribonucleoside 5'-phosphate</name>
        <dbReference type="ChEBI" id="CHEBI:58043"/>
    </ligand>
</feature>
<dbReference type="OrthoDB" id="442176at2759"/>
<comment type="catalytic activity">
    <reaction evidence="8 9">
        <text>UMP + ATP = UDP + ADP</text>
        <dbReference type="Rhea" id="RHEA:24400"/>
        <dbReference type="ChEBI" id="CHEBI:30616"/>
        <dbReference type="ChEBI" id="CHEBI:57865"/>
        <dbReference type="ChEBI" id="CHEBI:58223"/>
        <dbReference type="ChEBI" id="CHEBI:456216"/>
        <dbReference type="EC" id="2.7.4.14"/>
    </reaction>
</comment>
<dbReference type="GO" id="GO:0036430">
    <property type="term" value="F:CMP kinase activity"/>
    <property type="evidence" value="ECO:0007669"/>
    <property type="project" value="RHEA"/>
</dbReference>
<dbReference type="InterPro" id="IPR000850">
    <property type="entry name" value="Adenylat/UMP-CMP_kin"/>
</dbReference>
<dbReference type="InterPro" id="IPR027417">
    <property type="entry name" value="P-loop_NTPase"/>
</dbReference>
<evidence type="ECO:0000256" key="7">
    <source>
        <dbReference type="ARBA" id="ARBA00023242"/>
    </source>
</evidence>
<feature type="domain" description="Calcium/calmodulin-dependent protein kinase II association-domain" evidence="11">
    <location>
        <begin position="363"/>
        <end position="476"/>
    </location>
</feature>
<dbReference type="SUPFAM" id="SSF54427">
    <property type="entry name" value="NTF2-like"/>
    <property type="match status" value="1"/>
</dbReference>
<dbReference type="PANTHER" id="PTHR23359">
    <property type="entry name" value="NUCLEOTIDE KINASE"/>
    <property type="match status" value="1"/>
</dbReference>
<comment type="caution">
    <text evidence="9">Lacks conserved residue(s) required for the propagation of feature annotation.</text>
</comment>
<dbReference type="PROSITE" id="PS00113">
    <property type="entry name" value="ADENYLATE_KINASE"/>
    <property type="match status" value="1"/>
</dbReference>
<evidence type="ECO:0000256" key="10">
    <source>
        <dbReference type="SAM" id="MobiDB-lite"/>
    </source>
</evidence>
<dbReference type="InterPro" id="IPR013543">
    <property type="entry name" value="Ca/CaM-dep_prot_kinase-assoc"/>
</dbReference>
<dbReference type="GO" id="GO:0033862">
    <property type="term" value="F:UMP kinase activity"/>
    <property type="evidence" value="ECO:0007669"/>
    <property type="project" value="RHEA"/>
</dbReference>
<dbReference type="PRINTS" id="PR00094">
    <property type="entry name" value="ADENYLTKNASE"/>
</dbReference>
<evidence type="ECO:0000256" key="1">
    <source>
        <dbReference type="ARBA" id="ARBA00022490"/>
    </source>
</evidence>
<dbReference type="HAMAP" id="MF_00235">
    <property type="entry name" value="Adenylate_kinase_Adk"/>
    <property type="match status" value="1"/>
</dbReference>
<comment type="catalytic activity">
    <reaction evidence="9">
        <text>CMP + ATP = CDP + ADP</text>
        <dbReference type="Rhea" id="RHEA:11600"/>
        <dbReference type="ChEBI" id="CHEBI:30616"/>
        <dbReference type="ChEBI" id="CHEBI:58069"/>
        <dbReference type="ChEBI" id="CHEBI:60377"/>
        <dbReference type="ChEBI" id="CHEBI:456216"/>
        <dbReference type="EC" id="2.7.4.14"/>
    </reaction>
</comment>
<comment type="subcellular location">
    <subcellularLocation>
        <location evidence="9">Cytoplasm</location>
    </subcellularLocation>
    <subcellularLocation>
        <location evidence="9">Nucleus</location>
    </subcellularLocation>
</comment>
<dbReference type="FunFam" id="3.40.50.300:FF:000315">
    <property type="entry name" value="Adenylate kinase 1"/>
    <property type="match status" value="1"/>
</dbReference>
<dbReference type="EMBL" id="FN648355">
    <property type="protein sequence ID" value="CBJ30430.1"/>
    <property type="molecule type" value="Genomic_DNA"/>
</dbReference>
<feature type="binding site" evidence="9">
    <location>
        <begin position="230"/>
        <end position="232"/>
    </location>
    <ligand>
        <name>a ribonucleoside 5'-phosphate</name>
        <dbReference type="ChEBI" id="CHEBI:58043"/>
    </ligand>
</feature>
<comment type="domain">
    <text evidence="9">Consists of three domains, a large central CORE domain and two small peripheral domains, NMPbind and LID, which undergo movements during catalysis. The LID domain closes over the site of phosphoryl transfer upon ATP binding. Assembling and dissambling the active center during each catalytic cycle provides an effective means to prevent ATP hydrolysis.</text>
</comment>
<dbReference type="STRING" id="2880.D7FPH2"/>
<feature type="region of interest" description="LID" evidence="9">
    <location>
        <begin position="298"/>
        <end position="308"/>
    </location>
</feature>
<dbReference type="GO" id="GO:0006221">
    <property type="term" value="P:pyrimidine nucleotide biosynthetic process"/>
    <property type="evidence" value="ECO:0007669"/>
    <property type="project" value="UniProtKB-UniRule"/>
</dbReference>
<dbReference type="EC" id="2.7.4.14" evidence="9"/>
<feature type="binding site" evidence="9">
    <location>
        <position position="299"/>
    </location>
    <ligand>
        <name>ATP</name>
        <dbReference type="ChEBI" id="CHEBI:30616"/>
    </ligand>
</feature>
<dbReference type="GO" id="GO:0005516">
    <property type="term" value="F:calmodulin binding"/>
    <property type="evidence" value="ECO:0007669"/>
    <property type="project" value="InterPro"/>
</dbReference>
<dbReference type="GO" id="GO:0005737">
    <property type="term" value="C:cytoplasm"/>
    <property type="evidence" value="ECO:0007669"/>
    <property type="project" value="UniProtKB-SubCell"/>
</dbReference>
<dbReference type="Pfam" id="PF08332">
    <property type="entry name" value="CaMKII_AD"/>
    <property type="match status" value="1"/>
</dbReference>
<dbReference type="InterPro" id="IPR033690">
    <property type="entry name" value="Adenylat_kinase_CS"/>
</dbReference>
<keyword evidence="1 9" id="KW-0963">Cytoplasm</keyword>
<gene>
    <name evidence="12" type="ORF">Esi_0189_0070</name>
</gene>
<protein>
    <recommendedName>
        <fullName evidence="9">UMP-CMP kinase</fullName>
        <ecNumber evidence="9">2.7.4.14</ecNumber>
    </recommendedName>
    <alternativeName>
        <fullName evidence="9">Deoxycytidylate kinase</fullName>
        <shortName evidence="9">CK</shortName>
        <shortName evidence="9">dCMP kinase</shortName>
    </alternativeName>
    <alternativeName>
        <fullName evidence="9">Uridine monophosphate/cytidine monophosphate kinase</fullName>
        <shortName evidence="9">UMP/CMP kinase</shortName>
        <shortName evidence="9">UMP/CMPK</shortName>
    </alternativeName>
</protein>
<evidence type="ECO:0000256" key="9">
    <source>
        <dbReference type="HAMAP-Rule" id="MF_03172"/>
    </source>
</evidence>
<comment type="catalytic activity">
    <reaction evidence="9">
        <text>dCMP + ATP = dCDP + ADP</text>
        <dbReference type="Rhea" id="RHEA:25094"/>
        <dbReference type="ChEBI" id="CHEBI:30616"/>
        <dbReference type="ChEBI" id="CHEBI:57566"/>
        <dbReference type="ChEBI" id="CHEBI:58593"/>
        <dbReference type="ChEBI" id="CHEBI:456216"/>
        <dbReference type="EC" id="2.7.4.14"/>
    </reaction>
</comment>
<proteinExistence type="inferred from homology"/>
<comment type="similarity">
    <text evidence="9">Belongs to the adenylate kinase family. UMP-CMP kinase subfamily.</text>
</comment>
<dbReference type="HAMAP" id="MF_03172">
    <property type="entry name" value="Adenylate_kinase_UMP_CMP_kin"/>
    <property type="match status" value="1"/>
</dbReference>
<reference evidence="12 13" key="1">
    <citation type="journal article" date="2010" name="Nature">
        <title>The Ectocarpus genome and the independent evolution of multicellularity in brown algae.</title>
        <authorList>
            <person name="Cock J.M."/>
            <person name="Sterck L."/>
            <person name="Rouze P."/>
            <person name="Scornet D."/>
            <person name="Allen A.E."/>
            <person name="Amoutzias G."/>
            <person name="Anthouard V."/>
            <person name="Artiguenave F."/>
            <person name="Aury J.M."/>
            <person name="Badger J.H."/>
            <person name="Beszteri B."/>
            <person name="Billiau K."/>
            <person name="Bonnet E."/>
            <person name="Bothwell J.H."/>
            <person name="Bowler C."/>
            <person name="Boyen C."/>
            <person name="Brownlee C."/>
            <person name="Carrano C.J."/>
            <person name="Charrier B."/>
            <person name="Cho G.Y."/>
            <person name="Coelho S.M."/>
            <person name="Collen J."/>
            <person name="Corre E."/>
            <person name="Da Silva C."/>
            <person name="Delage L."/>
            <person name="Delaroque N."/>
            <person name="Dittami S.M."/>
            <person name="Doulbeau S."/>
            <person name="Elias M."/>
            <person name="Farnham G."/>
            <person name="Gachon C.M."/>
            <person name="Gschloessl B."/>
            <person name="Heesch S."/>
            <person name="Jabbari K."/>
            <person name="Jubin C."/>
            <person name="Kawai H."/>
            <person name="Kimura K."/>
            <person name="Kloareg B."/>
            <person name="Kupper F.C."/>
            <person name="Lang D."/>
            <person name="Le Bail A."/>
            <person name="Leblanc C."/>
            <person name="Lerouge P."/>
            <person name="Lohr M."/>
            <person name="Lopez P.J."/>
            <person name="Martens C."/>
            <person name="Maumus F."/>
            <person name="Michel G."/>
            <person name="Miranda-Saavedra D."/>
            <person name="Morales J."/>
            <person name="Moreau H."/>
            <person name="Motomura T."/>
            <person name="Nagasato C."/>
            <person name="Napoli C.A."/>
            <person name="Nelson D.R."/>
            <person name="Nyvall-Collen P."/>
            <person name="Peters A.F."/>
            <person name="Pommier C."/>
            <person name="Potin P."/>
            <person name="Poulain J."/>
            <person name="Quesneville H."/>
            <person name="Read B."/>
            <person name="Rensing S.A."/>
            <person name="Ritter A."/>
            <person name="Rousvoal S."/>
            <person name="Samanta M."/>
            <person name="Samson G."/>
            <person name="Schroeder D.C."/>
            <person name="Segurens B."/>
            <person name="Strittmatter M."/>
            <person name="Tonon T."/>
            <person name="Tregear J.W."/>
            <person name="Valentin K."/>
            <person name="von Dassow P."/>
            <person name="Yamagishi T."/>
            <person name="Van de Peer Y."/>
            <person name="Wincker P."/>
        </authorList>
    </citation>
    <scope>NUCLEOTIDE SEQUENCE [LARGE SCALE GENOMIC DNA]</scope>
    <source>
        <strain evidence="13">Ec32 / CCAP1310/4</strain>
    </source>
</reference>
<keyword evidence="2 9" id="KW-0808">Transferase</keyword>
<comment type="function">
    <text evidence="9">Catalyzes the phosphorylation of pyrimidine nucleoside monophosphates at the expense of ATP. Plays an important role in de novo pyrimidine nucleotide biosynthesis. Has preference for UMP and CMP as phosphate acceptors.</text>
</comment>
<keyword evidence="3 9" id="KW-0547">Nucleotide-binding</keyword>
<evidence type="ECO:0000256" key="6">
    <source>
        <dbReference type="ARBA" id="ARBA00022975"/>
    </source>
</evidence>
<dbReference type="CDD" id="cd01428">
    <property type="entry name" value="ADK"/>
    <property type="match status" value="1"/>
</dbReference>
<evidence type="ECO:0000259" key="11">
    <source>
        <dbReference type="Pfam" id="PF08332"/>
    </source>
</evidence>
<dbReference type="SUPFAM" id="SSF52540">
    <property type="entry name" value="P-loop containing nucleoside triphosphate hydrolases"/>
    <property type="match status" value="1"/>
</dbReference>
<evidence type="ECO:0000256" key="8">
    <source>
        <dbReference type="ARBA" id="ARBA00048116"/>
    </source>
</evidence>
<dbReference type="NCBIfam" id="TIGR01359">
    <property type="entry name" value="UMP_CMP_kin_fam"/>
    <property type="match status" value="1"/>
</dbReference>
<keyword evidence="4 9" id="KW-0418">Kinase</keyword>
<comment type="cofactor">
    <cofactor evidence="9">
        <name>Mg(2+)</name>
        <dbReference type="ChEBI" id="CHEBI:18420"/>
    </cofactor>
    <text evidence="9">Binds 1 Mg(2+) ion per monomer.</text>
</comment>
<dbReference type="eggNOG" id="KOG3079">
    <property type="taxonomic scope" value="Eukaryota"/>
</dbReference>
<name>D7FPH2_ECTSI</name>
<dbReference type="Gene3D" id="3.40.50.300">
    <property type="entry name" value="P-loop containing nucleotide triphosphate hydrolases"/>
    <property type="match status" value="1"/>
</dbReference>
<feature type="binding site" evidence="9">
    <location>
        <position position="265"/>
    </location>
    <ligand>
        <name>CMP</name>
        <dbReference type="ChEBI" id="CHEBI:60377"/>
    </ligand>
</feature>
<dbReference type="InterPro" id="IPR006266">
    <property type="entry name" value="UMP_CMP_kinase"/>
</dbReference>
<evidence type="ECO:0000313" key="13">
    <source>
        <dbReference type="Proteomes" id="UP000002630"/>
    </source>
</evidence>
<dbReference type="GO" id="GO:0006207">
    <property type="term" value="P:'de novo' pyrimidine nucleobase biosynthetic process"/>
    <property type="evidence" value="ECO:0007669"/>
    <property type="project" value="InterPro"/>
</dbReference>
<sequence>MSKKSVFAFVQLCCRTAALRPSLLQPQPPVHLAAASSSWFPGPAKTTTTPPRGRGGPQTRSIATGFVLPLNAHLGGGDGRAMSAASGRRQAAGRAAGTTTTTAAAVLAATLLLSSPSGAVAGGGAAPFGGWAAGRRRGAHAATTPSMAASAVEEGVTAVGRGAPGQDGAASKPPVVFVLGGPGSGKGTQCERLAKEYGYVHLSAGELLRQERASGSSDGQLIDDYIAEGRIVPVAISLALLRKAMETSEPHSRFLIDGFPRNRDNMEGWDEAMGDVADIRSVLFLYCPEDVLEKRLLSRGKSSGRTDDNAETAKRRFQTYVEMTLPVVEEFQQKGIVPRVDGNQDIESVFRDVLLGLKSVHEKEVLDANRLAVEAVCTGDWAAYAQLCAPGMTEVLGGGLAAVSPDESASASASASPAAISRPQVRMLKGGAAAVVSCERPRGPGLTGGDSGTAVRETRVWEMLDGRWKCVQCHTSL</sequence>